<dbReference type="RefSeq" id="WP_405274446.1">
    <property type="nucleotide sequence ID" value="NZ_JBBHLI010000010.1"/>
</dbReference>
<gene>
    <name evidence="2 3" type="primary">rsfS</name>
    <name evidence="3" type="ORF">WI372_14850</name>
</gene>
<protein>
    <recommendedName>
        <fullName evidence="2">Ribosomal silencing factor RsfS</fullName>
    </recommendedName>
</protein>
<dbReference type="Gene3D" id="3.30.460.10">
    <property type="entry name" value="Beta Polymerase, domain 2"/>
    <property type="match status" value="1"/>
</dbReference>
<sequence>MTSEGVPDVIRRAGELALERKAHDVMALDLRGINTATDFFVLASGSSDVQVKAIADHIVDELKKEGHRPDHVEGVGGGRWALLDYIDFVVHVFHVQAREFYQLESLWGDAPRTEFVDGDAGEASTESPE</sequence>
<accession>A0ABU9EEB5</accession>
<dbReference type="InterPro" id="IPR043519">
    <property type="entry name" value="NT_sf"/>
</dbReference>
<dbReference type="SUPFAM" id="SSF81301">
    <property type="entry name" value="Nucleotidyltransferase"/>
    <property type="match status" value="1"/>
</dbReference>
<dbReference type="HAMAP" id="MF_01477">
    <property type="entry name" value="Iojap_RsfS"/>
    <property type="match status" value="1"/>
</dbReference>
<proteinExistence type="inferred from homology"/>
<dbReference type="Pfam" id="PF02410">
    <property type="entry name" value="RsfS"/>
    <property type="match status" value="1"/>
</dbReference>
<keyword evidence="2" id="KW-0810">Translation regulation</keyword>
<evidence type="ECO:0000256" key="2">
    <source>
        <dbReference type="HAMAP-Rule" id="MF_01477"/>
    </source>
</evidence>
<dbReference type="PANTHER" id="PTHR21043:SF0">
    <property type="entry name" value="MITOCHONDRIAL ASSEMBLY OF RIBOSOMAL LARGE SUBUNIT PROTEIN 1"/>
    <property type="match status" value="1"/>
</dbReference>
<evidence type="ECO:0000313" key="3">
    <source>
        <dbReference type="EMBL" id="MEK9502270.1"/>
    </source>
</evidence>
<comment type="subunit">
    <text evidence="2">Interacts with ribosomal protein uL14 (rplN).</text>
</comment>
<comment type="caution">
    <text evidence="3">The sequence shown here is derived from an EMBL/GenBank/DDBJ whole genome shotgun (WGS) entry which is preliminary data.</text>
</comment>
<evidence type="ECO:0000313" key="4">
    <source>
        <dbReference type="Proteomes" id="UP001484239"/>
    </source>
</evidence>
<comment type="subcellular location">
    <subcellularLocation>
        <location evidence="2">Cytoplasm</location>
    </subcellularLocation>
</comment>
<comment type="similarity">
    <text evidence="1 2">Belongs to the Iojap/RsfS family.</text>
</comment>
<evidence type="ECO:0000256" key="1">
    <source>
        <dbReference type="ARBA" id="ARBA00010574"/>
    </source>
</evidence>
<dbReference type="InterPro" id="IPR004394">
    <property type="entry name" value="Iojap/RsfS/C7orf30"/>
</dbReference>
<keyword evidence="2" id="KW-0963">Cytoplasm</keyword>
<keyword evidence="4" id="KW-1185">Reference proteome</keyword>
<dbReference type="NCBIfam" id="TIGR00090">
    <property type="entry name" value="rsfS_iojap_ybeB"/>
    <property type="match status" value="1"/>
</dbReference>
<name>A0ABU9EEB5_9BACT</name>
<comment type="function">
    <text evidence="2">Functions as a ribosomal silencing factor. Interacts with ribosomal protein uL14 (rplN), blocking formation of intersubunit bridge B8. Prevents association of the 30S and 50S ribosomal subunits and the formation of functional ribosomes, thus repressing translation.</text>
</comment>
<dbReference type="EMBL" id="JBBHLI010000010">
    <property type="protein sequence ID" value="MEK9502270.1"/>
    <property type="molecule type" value="Genomic_DNA"/>
</dbReference>
<keyword evidence="2" id="KW-0678">Repressor</keyword>
<organism evidence="3 4">
    <name type="scientific">Gaopeijia maritima</name>
    <dbReference type="NCBI Taxonomy" id="3119007"/>
    <lineage>
        <taxon>Bacteria</taxon>
        <taxon>Pseudomonadati</taxon>
        <taxon>Gemmatimonadota</taxon>
        <taxon>Longimicrobiia</taxon>
        <taxon>Gaopeijiales</taxon>
        <taxon>Gaopeijiaceae</taxon>
        <taxon>Gaopeijia</taxon>
    </lineage>
</organism>
<dbReference type="PANTHER" id="PTHR21043">
    <property type="entry name" value="IOJAP SUPERFAMILY ORTHOLOG"/>
    <property type="match status" value="1"/>
</dbReference>
<reference evidence="3 4" key="1">
    <citation type="submission" date="2024-02" db="EMBL/GenBank/DDBJ databases">
        <title>A novel Gemmatimonadota bacterium.</title>
        <authorList>
            <person name="Du Z.-J."/>
            <person name="Ye Y.-Q."/>
        </authorList>
    </citation>
    <scope>NUCLEOTIDE SEQUENCE [LARGE SCALE GENOMIC DNA]</scope>
    <source>
        <strain evidence="3 4">DH-20</strain>
    </source>
</reference>
<dbReference type="Proteomes" id="UP001484239">
    <property type="component" value="Unassembled WGS sequence"/>
</dbReference>